<evidence type="ECO:0000259" key="5">
    <source>
        <dbReference type="Pfam" id="PF08263"/>
    </source>
</evidence>
<dbReference type="PANTHER" id="PTHR48060:SF21">
    <property type="entry name" value="L DOMAIN-LIKE PROTEIN"/>
    <property type="match status" value="1"/>
</dbReference>
<reference evidence="6 7" key="1">
    <citation type="submission" date="2024-01" db="EMBL/GenBank/DDBJ databases">
        <title>A telomere-to-telomere, gap-free genome of sweet tea (Lithocarpus litseifolius).</title>
        <authorList>
            <person name="Zhou J."/>
        </authorList>
    </citation>
    <scope>NUCLEOTIDE SEQUENCE [LARGE SCALE GENOMIC DNA]</scope>
    <source>
        <strain evidence="6">Zhou-2022a</strain>
        <tissue evidence="6">Leaf</tissue>
    </source>
</reference>
<comment type="caution">
    <text evidence="6">The sequence shown here is derived from an EMBL/GenBank/DDBJ whole genome shotgun (WGS) entry which is preliminary data.</text>
</comment>
<feature type="domain" description="Leucine-rich repeat-containing N-terminal plant-type" evidence="5">
    <location>
        <begin position="40"/>
        <end position="78"/>
    </location>
</feature>
<dbReference type="AlphaFoldDB" id="A0AAW2DA15"/>
<evidence type="ECO:0000313" key="7">
    <source>
        <dbReference type="Proteomes" id="UP001459277"/>
    </source>
</evidence>
<dbReference type="InterPro" id="IPR001611">
    <property type="entry name" value="Leu-rich_rpt"/>
</dbReference>
<evidence type="ECO:0000256" key="1">
    <source>
        <dbReference type="ARBA" id="ARBA00022614"/>
    </source>
</evidence>
<dbReference type="Pfam" id="PF00560">
    <property type="entry name" value="LRR_1"/>
    <property type="match status" value="2"/>
</dbReference>
<keyword evidence="7" id="KW-1185">Reference proteome</keyword>
<feature type="chain" id="PRO_5043788921" description="Leucine-rich repeat-containing N-terminal plant-type domain-containing protein" evidence="4">
    <location>
        <begin position="38"/>
        <end position="181"/>
    </location>
</feature>
<dbReference type="InterPro" id="IPR053211">
    <property type="entry name" value="DNA_repair-toleration"/>
</dbReference>
<dbReference type="EMBL" id="JAZDWU010000003">
    <property type="protein sequence ID" value="KAL0007227.1"/>
    <property type="molecule type" value="Genomic_DNA"/>
</dbReference>
<dbReference type="Proteomes" id="UP001459277">
    <property type="component" value="Unassembled WGS sequence"/>
</dbReference>
<dbReference type="PANTHER" id="PTHR48060">
    <property type="entry name" value="DNA DAMAGE-REPAIR/TOLERATION PROTEIN DRT100"/>
    <property type="match status" value="1"/>
</dbReference>
<evidence type="ECO:0000313" key="6">
    <source>
        <dbReference type="EMBL" id="KAL0007227.1"/>
    </source>
</evidence>
<dbReference type="InterPro" id="IPR032675">
    <property type="entry name" value="LRR_dom_sf"/>
</dbReference>
<gene>
    <name evidence="6" type="ORF">SO802_008729</name>
</gene>
<sequence length="181" mass="20202">MGLSSHPSSAPPSLSFCMHTVILLEWFGLLLTSVADGNNETDRLALLEFKAKITHDSFGVLSSWNDSFHFCQWQGNTCGRRYQRVTKLDLQSLKLVRSISPHVGNLSCLRNLILKNNSFNNEIPSEISRLRKLQYLLLQNNTFSGKIPSSLSNCTNLDFLAAQNNLLTGEIPTILGPLLKL</sequence>
<dbReference type="InterPro" id="IPR013210">
    <property type="entry name" value="LRR_N_plant-typ"/>
</dbReference>
<keyword evidence="2 4" id="KW-0732">Signal</keyword>
<evidence type="ECO:0000256" key="3">
    <source>
        <dbReference type="ARBA" id="ARBA00022737"/>
    </source>
</evidence>
<organism evidence="6 7">
    <name type="scientific">Lithocarpus litseifolius</name>
    <dbReference type="NCBI Taxonomy" id="425828"/>
    <lineage>
        <taxon>Eukaryota</taxon>
        <taxon>Viridiplantae</taxon>
        <taxon>Streptophyta</taxon>
        <taxon>Embryophyta</taxon>
        <taxon>Tracheophyta</taxon>
        <taxon>Spermatophyta</taxon>
        <taxon>Magnoliopsida</taxon>
        <taxon>eudicotyledons</taxon>
        <taxon>Gunneridae</taxon>
        <taxon>Pentapetalae</taxon>
        <taxon>rosids</taxon>
        <taxon>fabids</taxon>
        <taxon>Fagales</taxon>
        <taxon>Fagaceae</taxon>
        <taxon>Lithocarpus</taxon>
    </lineage>
</organism>
<keyword evidence="1" id="KW-0433">Leucine-rich repeat</keyword>
<keyword evidence="3" id="KW-0677">Repeat</keyword>
<proteinExistence type="predicted"/>
<dbReference type="SUPFAM" id="SSF52058">
    <property type="entry name" value="L domain-like"/>
    <property type="match status" value="1"/>
</dbReference>
<evidence type="ECO:0000256" key="4">
    <source>
        <dbReference type="SAM" id="SignalP"/>
    </source>
</evidence>
<name>A0AAW2DA15_9ROSI</name>
<accession>A0AAW2DA15</accession>
<dbReference type="Pfam" id="PF08263">
    <property type="entry name" value="LRRNT_2"/>
    <property type="match status" value="1"/>
</dbReference>
<protein>
    <recommendedName>
        <fullName evidence="5">Leucine-rich repeat-containing N-terminal plant-type domain-containing protein</fullName>
    </recommendedName>
</protein>
<feature type="signal peptide" evidence="4">
    <location>
        <begin position="1"/>
        <end position="37"/>
    </location>
</feature>
<dbReference type="FunFam" id="3.80.10.10:FF:000627">
    <property type="entry name" value="Probable leucine-rich repeat receptor-like protein kinase At2g33170"/>
    <property type="match status" value="1"/>
</dbReference>
<evidence type="ECO:0000256" key="2">
    <source>
        <dbReference type="ARBA" id="ARBA00022729"/>
    </source>
</evidence>
<dbReference type="Gene3D" id="3.80.10.10">
    <property type="entry name" value="Ribonuclease Inhibitor"/>
    <property type="match status" value="1"/>
</dbReference>